<dbReference type="Pfam" id="PF04326">
    <property type="entry name" value="SLFN_AlbA_2"/>
    <property type="match status" value="1"/>
</dbReference>
<dbReference type="PANTHER" id="PTHR30595:SF6">
    <property type="entry name" value="SCHLAFEN ALBA-2 DOMAIN-CONTAINING PROTEIN"/>
    <property type="match status" value="1"/>
</dbReference>
<feature type="domain" description="Schlafen AlbA-2" evidence="1">
    <location>
        <begin position="16"/>
        <end position="139"/>
    </location>
</feature>
<proteinExistence type="predicted"/>
<reference evidence="2 3" key="1">
    <citation type="submission" date="2023-09" db="EMBL/GenBank/DDBJ databases">
        <authorList>
            <person name="Rey-Velasco X."/>
        </authorList>
    </citation>
    <scope>NUCLEOTIDE SEQUENCE [LARGE SCALE GENOMIC DNA]</scope>
    <source>
        <strain evidence="2 3">F363</strain>
    </source>
</reference>
<organism evidence="2 3">
    <name type="scientific">Autumnicola tepida</name>
    <dbReference type="NCBI Taxonomy" id="3075595"/>
    <lineage>
        <taxon>Bacteria</taxon>
        <taxon>Pseudomonadati</taxon>
        <taxon>Bacteroidota</taxon>
        <taxon>Flavobacteriia</taxon>
        <taxon>Flavobacteriales</taxon>
        <taxon>Flavobacteriaceae</taxon>
        <taxon>Autumnicola</taxon>
    </lineage>
</organism>
<gene>
    <name evidence="2" type="ORF">RM553_12870</name>
</gene>
<keyword evidence="2" id="KW-0547">Nucleotide-binding</keyword>
<evidence type="ECO:0000313" key="2">
    <source>
        <dbReference type="EMBL" id="MDT0643728.1"/>
    </source>
</evidence>
<evidence type="ECO:0000259" key="1">
    <source>
        <dbReference type="Pfam" id="PF04326"/>
    </source>
</evidence>
<accession>A0ABU3CBK7</accession>
<dbReference type="RefSeq" id="WP_311535346.1">
    <property type="nucleotide sequence ID" value="NZ_JAVRHQ010000015.1"/>
</dbReference>
<dbReference type="GO" id="GO:0005524">
    <property type="term" value="F:ATP binding"/>
    <property type="evidence" value="ECO:0007669"/>
    <property type="project" value="UniProtKB-KW"/>
</dbReference>
<dbReference type="Gene3D" id="3.30.950.30">
    <property type="entry name" value="Schlafen, AAA domain"/>
    <property type="match status" value="1"/>
</dbReference>
<protein>
    <submittedName>
        <fullName evidence="2">ATP-binding protein</fullName>
    </submittedName>
</protein>
<dbReference type="InterPro" id="IPR007421">
    <property type="entry name" value="Schlafen_AlbA_2_dom"/>
</dbReference>
<dbReference type="Gene3D" id="3.30.565.60">
    <property type="match status" value="1"/>
</dbReference>
<dbReference type="InterPro" id="IPR036388">
    <property type="entry name" value="WH-like_DNA-bd_sf"/>
</dbReference>
<dbReference type="EMBL" id="JAVRHQ010000015">
    <property type="protein sequence ID" value="MDT0643728.1"/>
    <property type="molecule type" value="Genomic_DNA"/>
</dbReference>
<dbReference type="InterPro" id="IPR038461">
    <property type="entry name" value="Schlafen_AlbA_2_dom_sf"/>
</dbReference>
<dbReference type="Gene3D" id="1.10.10.10">
    <property type="entry name" value="Winged helix-like DNA-binding domain superfamily/Winged helix DNA-binding domain"/>
    <property type="match status" value="1"/>
</dbReference>
<keyword evidence="2" id="KW-0067">ATP-binding</keyword>
<dbReference type="Pfam" id="PF13749">
    <property type="entry name" value="HATPase_c_4"/>
    <property type="match status" value="1"/>
</dbReference>
<sequence>MTISELIKLKESEDRVEFKQANGGNISYNGGNKPEVSKRRRCILGYVTALANEEGGFLVFGIKESSPHEVVGTQQNLGTVGVLESNIYRDTGIRVDIDEQYDEQGKRVLIISVPSRPIGKLYKFEDVPLMRVGEELKPMSDQMYLKIIQEQEPDFSQKICSKVTIDDIDDQAVEELKQAYSKKQNNAQFLTQSKEQVLTDLDLISGSKVTYAALILLGKKEIIRRIIPQASIRLEYRRNSDNIVFDNRYEFSGPFFLETERLWEAINLRNGSIPIQEGPFIFDIPYFNQEVIREAINNAVAHRNYRISSEIVIKQSNTRLDIISPGGFPLGVSIHNLIGISSTPRNRLLTDILQKTGIVERSGQGVDKIYYQTLKEGKSAPNYDNSDDFQVELNLSATIEDQAFAVFIESVQSDLKNDEKLSVHEVIHLNQIRKNNRIFAYDKSVLSKLLARDLIEKRGKTSGTYYVLSKEFYEFADEKGKYSKTDWDQNQAFYIILQHLNKFDEAKMSDFVDLFQGRMTRKQVRNVVGKLVKKKELSKRGSGKGTYYVVGENYKKSMDMVNEALKIGLKKLRDEGKLE</sequence>
<dbReference type="InterPro" id="IPR038475">
    <property type="entry name" value="RecG_C_sf"/>
</dbReference>
<dbReference type="Proteomes" id="UP001262889">
    <property type="component" value="Unassembled WGS sequence"/>
</dbReference>
<dbReference type="PANTHER" id="PTHR30595">
    <property type="entry name" value="GLPR-RELATED TRANSCRIPTIONAL REPRESSOR"/>
    <property type="match status" value="1"/>
</dbReference>
<comment type="caution">
    <text evidence="2">The sequence shown here is derived from an EMBL/GenBank/DDBJ whole genome shotgun (WGS) entry which is preliminary data.</text>
</comment>
<evidence type="ECO:0000313" key="3">
    <source>
        <dbReference type="Proteomes" id="UP001262889"/>
    </source>
</evidence>
<keyword evidence="3" id="KW-1185">Reference proteome</keyword>
<name>A0ABU3CBK7_9FLAO</name>